<comment type="subunit">
    <text evidence="7 9">Part of the 50S ribosomal subunit.</text>
</comment>
<evidence type="ECO:0000256" key="10">
    <source>
        <dbReference type="RuleBase" id="RU004008"/>
    </source>
</evidence>
<dbReference type="SUPFAM" id="SSF54843">
    <property type="entry name" value="Ribosomal protein L22"/>
    <property type="match status" value="1"/>
</dbReference>
<evidence type="ECO:0000256" key="2">
    <source>
        <dbReference type="ARBA" id="ARBA00022730"/>
    </source>
</evidence>
<dbReference type="Pfam" id="PF00237">
    <property type="entry name" value="Ribosomal_L22"/>
    <property type="match status" value="1"/>
</dbReference>
<dbReference type="InterPro" id="IPR001063">
    <property type="entry name" value="Ribosomal_uL22"/>
</dbReference>
<dbReference type="InterPro" id="IPR005727">
    <property type="entry name" value="Ribosomal_uL22_bac/chlpt-type"/>
</dbReference>
<dbReference type="Proteomes" id="UP000008631">
    <property type="component" value="Chromosome"/>
</dbReference>
<evidence type="ECO:0000256" key="4">
    <source>
        <dbReference type="ARBA" id="ARBA00022980"/>
    </source>
</evidence>
<comment type="function">
    <text evidence="7 10">This protein binds specifically to 23S rRNA; its binding is stimulated by other ribosomal proteins, e.g., L4, L17, and L20. It is important during the early stages of 50S assembly. It makes multiple contacts with different domains of the 23S rRNA in the assembled 50S subunit and ribosome.</text>
</comment>
<dbReference type="AlphaFoldDB" id="E8R3S9"/>
<evidence type="ECO:0000256" key="6">
    <source>
        <dbReference type="ARBA" id="ARBA00035207"/>
    </source>
</evidence>
<keyword evidence="4 7" id="KW-0689">Ribosomal protein</keyword>
<name>E8R3S9_ISOPI</name>
<accession>E8R3S9</accession>
<evidence type="ECO:0000313" key="12">
    <source>
        <dbReference type="EMBL" id="ADV62664.1"/>
    </source>
</evidence>
<keyword evidence="13" id="KW-1185">Reference proteome</keyword>
<dbReference type="KEGG" id="ipa:Isop_2084"/>
<evidence type="ECO:0000256" key="7">
    <source>
        <dbReference type="HAMAP-Rule" id="MF_01331"/>
    </source>
</evidence>
<dbReference type="PANTHER" id="PTHR13501">
    <property type="entry name" value="CHLOROPLAST 50S RIBOSOMAL PROTEIN L22-RELATED"/>
    <property type="match status" value="1"/>
</dbReference>
<reference evidence="12 13" key="2">
    <citation type="journal article" date="2011" name="Stand. Genomic Sci.">
        <title>Complete genome sequence of Isosphaera pallida type strain (IS1B).</title>
        <authorList>
            <consortium name="US DOE Joint Genome Institute (JGI-PGF)"/>
            <person name="Goker M."/>
            <person name="Cleland D."/>
            <person name="Saunders E."/>
            <person name="Lapidus A."/>
            <person name="Nolan M."/>
            <person name="Lucas S."/>
            <person name="Hammon N."/>
            <person name="Deshpande S."/>
            <person name="Cheng J.F."/>
            <person name="Tapia R."/>
            <person name="Han C."/>
            <person name="Goodwin L."/>
            <person name="Pitluck S."/>
            <person name="Liolios K."/>
            <person name="Pagani I."/>
            <person name="Ivanova N."/>
            <person name="Mavromatis K."/>
            <person name="Pati A."/>
            <person name="Chen A."/>
            <person name="Palaniappan K."/>
            <person name="Land M."/>
            <person name="Hauser L."/>
            <person name="Chang Y.J."/>
            <person name="Jeffries C.D."/>
            <person name="Detter J.C."/>
            <person name="Beck B."/>
            <person name="Woyke T."/>
            <person name="Bristow J."/>
            <person name="Eisen J.A."/>
            <person name="Markowitz V."/>
            <person name="Hugenholtz P."/>
            <person name="Kyrpides N.C."/>
            <person name="Klenk H.P."/>
        </authorList>
    </citation>
    <scope>NUCLEOTIDE SEQUENCE [LARGE SCALE GENOMIC DNA]</scope>
    <source>
        <strain evidence="13">ATCC 43644 / DSM 9630 / IS1B</strain>
    </source>
</reference>
<evidence type="ECO:0000256" key="5">
    <source>
        <dbReference type="ARBA" id="ARBA00023274"/>
    </source>
</evidence>
<dbReference type="GO" id="GO:0022625">
    <property type="term" value="C:cytosolic large ribosomal subunit"/>
    <property type="evidence" value="ECO:0007669"/>
    <property type="project" value="TreeGrafter"/>
</dbReference>
<dbReference type="InParanoid" id="E8R3S9"/>
<evidence type="ECO:0000256" key="1">
    <source>
        <dbReference type="ARBA" id="ARBA00009451"/>
    </source>
</evidence>
<dbReference type="InterPro" id="IPR047867">
    <property type="entry name" value="Ribosomal_uL22_bac/org-type"/>
</dbReference>
<reference key="1">
    <citation type="submission" date="2010-11" db="EMBL/GenBank/DDBJ databases">
        <title>The complete sequence of chromosome of Isophaera pallida ATCC 43644.</title>
        <authorList>
            <consortium name="US DOE Joint Genome Institute (JGI-PGF)"/>
            <person name="Lucas S."/>
            <person name="Copeland A."/>
            <person name="Lapidus A."/>
            <person name="Bruce D."/>
            <person name="Goodwin L."/>
            <person name="Pitluck S."/>
            <person name="Kyrpides N."/>
            <person name="Mavromatis K."/>
            <person name="Pagani I."/>
            <person name="Ivanova N."/>
            <person name="Saunders E."/>
            <person name="Brettin T."/>
            <person name="Detter J.C."/>
            <person name="Han C."/>
            <person name="Tapia R."/>
            <person name="Land M."/>
            <person name="Hauser L."/>
            <person name="Markowitz V."/>
            <person name="Cheng J.-F."/>
            <person name="Hugenholtz P."/>
            <person name="Woyke T."/>
            <person name="Wu D."/>
            <person name="Eisen J.A."/>
        </authorList>
    </citation>
    <scope>NUCLEOTIDE SEQUENCE</scope>
    <source>
        <strain>ATCC 43644</strain>
    </source>
</reference>
<keyword evidence="3 7" id="KW-0694">RNA-binding</keyword>
<dbReference type="STRING" id="575540.Isop_2084"/>
<comment type="similarity">
    <text evidence="1 7 8">Belongs to the universal ribosomal protein uL22 family.</text>
</comment>
<comment type="function">
    <text evidence="7">The globular domain of the protein is located near the polypeptide exit tunnel on the outside of the subunit, while an extended beta-hairpin is found that lines the wall of the exit tunnel in the center of the 70S ribosome.</text>
</comment>
<dbReference type="HAMAP" id="MF_01331_B">
    <property type="entry name" value="Ribosomal_uL22_B"/>
    <property type="match status" value="1"/>
</dbReference>
<dbReference type="GO" id="GO:0019843">
    <property type="term" value="F:rRNA binding"/>
    <property type="evidence" value="ECO:0007669"/>
    <property type="project" value="UniProtKB-UniRule"/>
</dbReference>
<evidence type="ECO:0000256" key="3">
    <source>
        <dbReference type="ARBA" id="ARBA00022884"/>
    </source>
</evidence>
<evidence type="ECO:0000256" key="8">
    <source>
        <dbReference type="RuleBase" id="RU004005"/>
    </source>
</evidence>
<evidence type="ECO:0000256" key="9">
    <source>
        <dbReference type="RuleBase" id="RU004006"/>
    </source>
</evidence>
<dbReference type="FunCoup" id="E8R3S9">
    <property type="interactions" value="474"/>
</dbReference>
<organism evidence="12 13">
    <name type="scientific">Isosphaera pallida (strain ATCC 43644 / DSM 9630 / IS1B)</name>
    <dbReference type="NCBI Taxonomy" id="575540"/>
    <lineage>
        <taxon>Bacteria</taxon>
        <taxon>Pseudomonadati</taxon>
        <taxon>Planctomycetota</taxon>
        <taxon>Planctomycetia</taxon>
        <taxon>Isosphaerales</taxon>
        <taxon>Isosphaeraceae</taxon>
        <taxon>Isosphaera</taxon>
    </lineage>
</organism>
<dbReference type="GO" id="GO:0003735">
    <property type="term" value="F:structural constituent of ribosome"/>
    <property type="evidence" value="ECO:0007669"/>
    <property type="project" value="InterPro"/>
</dbReference>
<dbReference type="OrthoDB" id="9805969at2"/>
<gene>
    <name evidence="7" type="primary">rplV</name>
    <name evidence="12" type="ordered locus">Isop_2084</name>
</gene>
<keyword evidence="2 7" id="KW-0699">rRNA-binding</keyword>
<dbReference type="HOGENOM" id="CLU_083987_3_2_0"/>
<dbReference type="EMBL" id="CP002353">
    <property type="protein sequence ID" value="ADV62664.1"/>
    <property type="molecule type" value="Genomic_DNA"/>
</dbReference>
<dbReference type="PANTHER" id="PTHR13501:SF8">
    <property type="entry name" value="LARGE RIBOSOMAL SUBUNIT PROTEIN UL22M"/>
    <property type="match status" value="1"/>
</dbReference>
<dbReference type="InterPro" id="IPR036394">
    <property type="entry name" value="Ribosomal_uL22_sf"/>
</dbReference>
<dbReference type="NCBIfam" id="TIGR01044">
    <property type="entry name" value="rplV_bact"/>
    <property type="match status" value="1"/>
</dbReference>
<feature type="region of interest" description="Disordered" evidence="11">
    <location>
        <begin position="128"/>
        <end position="150"/>
    </location>
</feature>
<evidence type="ECO:0000256" key="11">
    <source>
        <dbReference type="SAM" id="MobiDB-lite"/>
    </source>
</evidence>
<keyword evidence="5 7" id="KW-0687">Ribonucleoprotein</keyword>
<protein>
    <recommendedName>
        <fullName evidence="6 7">Large ribosomal subunit protein uL22</fullName>
    </recommendedName>
</protein>
<proteinExistence type="inferred from homology"/>
<dbReference type="eggNOG" id="COG0091">
    <property type="taxonomic scope" value="Bacteria"/>
</dbReference>
<dbReference type="GO" id="GO:0006412">
    <property type="term" value="P:translation"/>
    <property type="evidence" value="ECO:0007669"/>
    <property type="project" value="UniProtKB-UniRule"/>
</dbReference>
<dbReference type="CDD" id="cd00336">
    <property type="entry name" value="Ribosomal_L22"/>
    <property type="match status" value="1"/>
</dbReference>
<evidence type="ECO:0000313" key="13">
    <source>
        <dbReference type="Proteomes" id="UP000008631"/>
    </source>
</evidence>
<sequence>MPSSTAPYHAHHRFARSSVLKLRPILNLIRNRYADEAMNILKHLPHRGARMIEQVLKSAMANAENAGVREVGSLVVTDARGDGGPMFKRLMPRARGTAYMIRKRTCHIHIGLSEDFASDSSTRFEASQAVESSPVKAEADADTSAVAANA</sequence>
<dbReference type="Gene3D" id="3.90.470.10">
    <property type="entry name" value="Ribosomal protein L22/L17"/>
    <property type="match status" value="1"/>
</dbReference>
<dbReference type="RefSeq" id="WP_013564952.1">
    <property type="nucleotide sequence ID" value="NC_014962.1"/>
</dbReference>